<dbReference type="EMBL" id="MKIN01000022">
    <property type="protein sequence ID" value="OLP48835.1"/>
    <property type="molecule type" value="Genomic_DNA"/>
</dbReference>
<dbReference type="STRING" id="887144.BJF91_17015"/>
<proteinExistence type="predicted"/>
<organism evidence="2 3">
    <name type="scientific">Allorhizobium taibaishanense</name>
    <dbReference type="NCBI Taxonomy" id="887144"/>
    <lineage>
        <taxon>Bacteria</taxon>
        <taxon>Pseudomonadati</taxon>
        <taxon>Pseudomonadota</taxon>
        <taxon>Alphaproteobacteria</taxon>
        <taxon>Hyphomicrobiales</taxon>
        <taxon>Rhizobiaceae</taxon>
        <taxon>Rhizobium/Agrobacterium group</taxon>
        <taxon>Allorhizobium</taxon>
    </lineage>
</organism>
<protein>
    <submittedName>
        <fullName evidence="2">Uncharacterized protein</fullName>
    </submittedName>
</protein>
<evidence type="ECO:0000313" key="4">
    <source>
        <dbReference type="Proteomes" id="UP000544107"/>
    </source>
</evidence>
<gene>
    <name evidence="2" type="ORF">BJF91_17015</name>
    <name evidence="1" type="ORF">GGQ71_000022</name>
</gene>
<keyword evidence="3" id="KW-1185">Reference proteome</keyword>
<dbReference type="RefSeq" id="WP_075614626.1">
    <property type="nucleotide sequence ID" value="NZ_JACIED010000001.1"/>
</dbReference>
<reference evidence="2 3" key="1">
    <citation type="submission" date="2016-09" db="EMBL/GenBank/DDBJ databases">
        <title>Rhizobium oryziradicis sp. nov., isolated from the root of rice.</title>
        <authorList>
            <person name="Zhao J."/>
            <person name="Zhang X."/>
        </authorList>
    </citation>
    <scope>NUCLEOTIDE SEQUENCE [LARGE SCALE GENOMIC DNA]</scope>
    <source>
        <strain evidence="2 3">14971</strain>
    </source>
</reference>
<evidence type="ECO:0000313" key="3">
    <source>
        <dbReference type="Proteomes" id="UP000185598"/>
    </source>
</evidence>
<evidence type="ECO:0000313" key="2">
    <source>
        <dbReference type="EMBL" id="OLP48835.1"/>
    </source>
</evidence>
<dbReference type="AlphaFoldDB" id="A0A1Q9A2J7"/>
<dbReference type="Proteomes" id="UP000185598">
    <property type="component" value="Unassembled WGS sequence"/>
</dbReference>
<accession>A0A1Q9A2J7</accession>
<dbReference type="Proteomes" id="UP000544107">
    <property type="component" value="Unassembled WGS sequence"/>
</dbReference>
<sequence length="60" mass="6485">MPLHFGRPGVSLGSLYSWTPVSPTESPPDGMGWVVRTGSTELYLIDRNGAYVYTPLEASA</sequence>
<dbReference type="EMBL" id="JACIED010000001">
    <property type="protein sequence ID" value="MBB4005786.1"/>
    <property type="molecule type" value="Genomic_DNA"/>
</dbReference>
<name>A0A1Q9A2J7_9HYPH</name>
<comment type="caution">
    <text evidence="2">The sequence shown here is derived from an EMBL/GenBank/DDBJ whole genome shotgun (WGS) entry which is preliminary data.</text>
</comment>
<evidence type="ECO:0000313" key="1">
    <source>
        <dbReference type="EMBL" id="MBB4005786.1"/>
    </source>
</evidence>
<dbReference type="OrthoDB" id="9869529at2"/>
<reference evidence="1 4" key="2">
    <citation type="submission" date="2020-08" db="EMBL/GenBank/DDBJ databases">
        <title>Genomic Encyclopedia of Type Strains, Phase IV (KMG-IV): sequencing the most valuable type-strain genomes for metagenomic binning, comparative biology and taxonomic classification.</title>
        <authorList>
            <person name="Goeker M."/>
        </authorList>
    </citation>
    <scope>NUCLEOTIDE SEQUENCE [LARGE SCALE GENOMIC DNA]</scope>
    <source>
        <strain evidence="1 4">DSM 100021</strain>
    </source>
</reference>